<evidence type="ECO:0000256" key="1">
    <source>
        <dbReference type="SAM" id="Coils"/>
    </source>
</evidence>
<keyword evidence="3" id="KW-0472">Membrane</keyword>
<proteinExistence type="predicted"/>
<evidence type="ECO:0000256" key="3">
    <source>
        <dbReference type="SAM" id="Phobius"/>
    </source>
</evidence>
<gene>
    <name evidence="4" type="ORF">NCTC11938_03373</name>
</gene>
<dbReference type="AlphaFoldDB" id="A0A379GDQ7"/>
<evidence type="ECO:0000313" key="5">
    <source>
        <dbReference type="Proteomes" id="UP000254191"/>
    </source>
</evidence>
<dbReference type="EMBL" id="UGTS01000005">
    <property type="protein sequence ID" value="SUC39082.1"/>
    <property type="molecule type" value="Genomic_DNA"/>
</dbReference>
<feature type="coiled-coil region" evidence="1">
    <location>
        <begin position="69"/>
        <end position="96"/>
    </location>
</feature>
<organism evidence="4 5">
    <name type="scientific">Proteus mirabilis</name>
    <dbReference type="NCBI Taxonomy" id="584"/>
    <lineage>
        <taxon>Bacteria</taxon>
        <taxon>Pseudomonadati</taxon>
        <taxon>Pseudomonadota</taxon>
        <taxon>Gammaproteobacteria</taxon>
        <taxon>Enterobacterales</taxon>
        <taxon>Morganellaceae</taxon>
        <taxon>Proteus</taxon>
    </lineage>
</organism>
<keyword evidence="3" id="KW-0812">Transmembrane</keyword>
<protein>
    <submittedName>
        <fullName evidence="4">Uncharacterized protein</fullName>
    </submittedName>
</protein>
<feature type="transmembrane region" description="Helical" evidence="3">
    <location>
        <begin position="168"/>
        <end position="186"/>
    </location>
</feature>
<keyword evidence="3" id="KW-1133">Transmembrane helix</keyword>
<evidence type="ECO:0000256" key="2">
    <source>
        <dbReference type="SAM" id="MobiDB-lite"/>
    </source>
</evidence>
<feature type="compositionally biased region" description="Low complexity" evidence="2">
    <location>
        <begin position="209"/>
        <end position="222"/>
    </location>
</feature>
<evidence type="ECO:0000313" key="4">
    <source>
        <dbReference type="EMBL" id="SUC39082.1"/>
    </source>
</evidence>
<dbReference type="RefSeq" id="WP_004246726.1">
    <property type="nucleotide sequence ID" value="NZ_CAXOKQ010000007.1"/>
</dbReference>
<feature type="region of interest" description="Disordered" evidence="2">
    <location>
        <begin position="209"/>
        <end position="231"/>
    </location>
</feature>
<reference evidence="4 5" key="1">
    <citation type="submission" date="2018-06" db="EMBL/GenBank/DDBJ databases">
        <authorList>
            <consortium name="Pathogen Informatics"/>
            <person name="Doyle S."/>
        </authorList>
    </citation>
    <scope>NUCLEOTIDE SEQUENCE [LARGE SCALE GENOMIC DNA]</scope>
    <source>
        <strain evidence="4 5">NCTC11938</strain>
    </source>
</reference>
<accession>A0A379GDQ7</accession>
<dbReference type="Proteomes" id="UP000254191">
    <property type="component" value="Unassembled WGS sequence"/>
</dbReference>
<name>A0A379GDQ7_PROMI</name>
<keyword evidence="1" id="KW-0175">Coiled coil</keyword>
<sequence length="231" mass="25538">MDLISRLTTNTTRADFALAHQQQLIQLLIQHFPAKYHTLFATPQKTAEDTIEWYGELSGQPVALNALSEQQRQEIRDALDDDLKNLKEQTALLASQQRITDEERHLLDTASTLPDAESIYIINGKPIITWWPRTTPLAPTVAQVTAGSSAAAAGAALAKISPKTRHRWLRWLLVLLLVLIALVSWLRGCFDINTTPSINNTSATAVATHSTSTMTATTNTTNKQDNLTTNK</sequence>